<organism evidence="13 14">
    <name type="scientific">Debaryomyces fabryi</name>
    <dbReference type="NCBI Taxonomy" id="58627"/>
    <lineage>
        <taxon>Eukaryota</taxon>
        <taxon>Fungi</taxon>
        <taxon>Dikarya</taxon>
        <taxon>Ascomycota</taxon>
        <taxon>Saccharomycotina</taxon>
        <taxon>Pichiomycetes</taxon>
        <taxon>Debaryomycetaceae</taxon>
        <taxon>Debaryomyces</taxon>
    </lineage>
</organism>
<dbReference type="GO" id="GO:0016560">
    <property type="term" value="P:protein import into peroxisome matrix, docking"/>
    <property type="evidence" value="ECO:0007669"/>
    <property type="project" value="UniProtKB-UniRule"/>
</dbReference>
<evidence type="ECO:0000256" key="8">
    <source>
        <dbReference type="ARBA" id="ARBA00029691"/>
    </source>
</evidence>
<evidence type="ECO:0000313" key="14">
    <source>
        <dbReference type="Proteomes" id="UP000054251"/>
    </source>
</evidence>
<dbReference type="InterPro" id="IPR036388">
    <property type="entry name" value="WH-like_DNA-bd_sf"/>
</dbReference>
<comment type="subcellular location">
    <subcellularLocation>
        <location evidence="9 10">Peroxisome membrane</location>
    </subcellularLocation>
</comment>
<feature type="compositionally biased region" description="Basic and acidic residues" evidence="11">
    <location>
        <begin position="329"/>
        <end position="346"/>
    </location>
</feature>
<feature type="domain" description="Peroxisome membrane anchor protein Pex14p N-terminal" evidence="12">
    <location>
        <begin position="2"/>
        <end position="46"/>
    </location>
</feature>
<feature type="region of interest" description="Disordered" evidence="11">
    <location>
        <begin position="273"/>
        <end position="411"/>
    </location>
</feature>
<feature type="compositionally biased region" description="Low complexity" evidence="11">
    <location>
        <begin position="48"/>
        <end position="75"/>
    </location>
</feature>
<reference evidence="13 14" key="1">
    <citation type="submission" date="2015-11" db="EMBL/GenBank/DDBJ databases">
        <title>The genome of Debaryomyces fabryi.</title>
        <authorList>
            <person name="Tafer H."/>
            <person name="Lopandic K."/>
        </authorList>
    </citation>
    <scope>NUCLEOTIDE SEQUENCE [LARGE SCALE GENOMIC DNA]</scope>
    <source>
        <strain evidence="13 14">CBS 789</strain>
    </source>
</reference>
<feature type="compositionally biased region" description="Low complexity" evidence="11">
    <location>
        <begin position="296"/>
        <end position="305"/>
    </location>
</feature>
<feature type="compositionally biased region" description="Polar residues" evidence="11">
    <location>
        <begin position="382"/>
        <end position="411"/>
    </location>
</feature>
<evidence type="ECO:0000256" key="4">
    <source>
        <dbReference type="ARBA" id="ARBA00023010"/>
    </source>
</evidence>
<dbReference type="OrthoDB" id="5549158at2759"/>
<keyword evidence="2 10" id="KW-0813">Transport</keyword>
<evidence type="ECO:0000256" key="2">
    <source>
        <dbReference type="ARBA" id="ARBA00022448"/>
    </source>
</evidence>
<dbReference type="InterPro" id="IPR025655">
    <property type="entry name" value="PEX14"/>
</dbReference>
<keyword evidence="14" id="KW-1185">Reference proteome</keyword>
<dbReference type="GO" id="GO:0005102">
    <property type="term" value="F:signaling receptor binding"/>
    <property type="evidence" value="ECO:0007669"/>
    <property type="project" value="TreeGrafter"/>
</dbReference>
<feature type="compositionally biased region" description="Low complexity" evidence="11">
    <location>
        <begin position="274"/>
        <end position="288"/>
    </location>
</feature>
<dbReference type="GO" id="GO:0005778">
    <property type="term" value="C:peroxisomal membrane"/>
    <property type="evidence" value="ECO:0007669"/>
    <property type="project" value="UniProtKB-SubCell"/>
</dbReference>
<sequence length="411" mass="45405">MNNELINSAVSFLKDANVSSSPLNKKIEFLESKGLNEQEIEEALKRANGQSSSNQQTGNQQQVTQPPHQQSLQSQPPIDYYNVAAPQVPERTWQDYFIMATATAGVTYGLYQVVSKYLIPSIIPPTQKSIDDDKAKIDEEFIKIDKLLEQMSMEQNEIKESNESKLKEIDIVIENVNDFLSKYNKDKLKFDDDLRLMKLEIDNLKNSIEKNMLLTKENIRDELKDIAEELTSLKQLIKVRAEKSASSDATGPSRKIAPVSSIPSASEILKKAKAASSNGANKPNASNSTHTAEYVSASSAPSPDSTAGEPSKASTSPKGVFASGIPEWQLKHKQQEEEEEKKKQNENEDNLPPNSEYKPHTDPGTNDNVVKTSLANVGVPSWQLNSNTNSGSKSESNPPDNIPSWQSNASV</sequence>
<evidence type="ECO:0000256" key="7">
    <source>
        <dbReference type="ARBA" id="ARBA00029502"/>
    </source>
</evidence>
<keyword evidence="3 10" id="KW-0653">Protein transport</keyword>
<comment type="similarity">
    <text evidence="1 10">Belongs to the peroxin-14 family.</text>
</comment>
<dbReference type="PANTHER" id="PTHR23058:SF0">
    <property type="entry name" value="PEROXISOMAL MEMBRANE PROTEIN PEX14"/>
    <property type="match status" value="1"/>
</dbReference>
<name>A0A0V1PVD1_9ASCO</name>
<evidence type="ECO:0000313" key="13">
    <source>
        <dbReference type="EMBL" id="KSA00215.1"/>
    </source>
</evidence>
<dbReference type="Gene3D" id="1.10.10.10">
    <property type="entry name" value="Winged helix-like DNA-binding domain superfamily/Winged helix DNA-binding domain"/>
    <property type="match status" value="1"/>
</dbReference>
<comment type="caution">
    <text evidence="13">The sequence shown here is derived from an EMBL/GenBank/DDBJ whole genome shotgun (WGS) entry which is preliminary data.</text>
</comment>
<feature type="compositionally biased region" description="Polar residues" evidence="11">
    <location>
        <begin position="363"/>
        <end position="375"/>
    </location>
</feature>
<dbReference type="Proteomes" id="UP000054251">
    <property type="component" value="Unassembled WGS sequence"/>
</dbReference>
<evidence type="ECO:0000256" key="1">
    <source>
        <dbReference type="ARBA" id="ARBA00005443"/>
    </source>
</evidence>
<dbReference type="AlphaFoldDB" id="A0A0V1PVD1"/>
<dbReference type="EMBL" id="LMYN01000097">
    <property type="protein sequence ID" value="KSA00215.1"/>
    <property type="molecule type" value="Genomic_DNA"/>
</dbReference>
<accession>A0A0V1PVD1</accession>
<proteinExistence type="inferred from homology"/>
<evidence type="ECO:0000256" key="5">
    <source>
        <dbReference type="ARBA" id="ARBA00023136"/>
    </source>
</evidence>
<evidence type="ECO:0000256" key="3">
    <source>
        <dbReference type="ARBA" id="ARBA00022927"/>
    </source>
</evidence>
<evidence type="ECO:0000256" key="9">
    <source>
        <dbReference type="ARBA" id="ARBA00046271"/>
    </source>
</evidence>
<keyword evidence="6 10" id="KW-0576">Peroxisome</keyword>
<dbReference type="PANTHER" id="PTHR23058">
    <property type="entry name" value="PEROXISOMAL MEMBRANE PROTEIN PEX14"/>
    <property type="match status" value="1"/>
</dbReference>
<gene>
    <name evidence="13" type="ORF">AC631_04007</name>
</gene>
<dbReference type="Pfam" id="PF04695">
    <property type="entry name" value="Pex14_N"/>
    <property type="match status" value="1"/>
</dbReference>
<evidence type="ECO:0000256" key="10">
    <source>
        <dbReference type="RuleBase" id="RU367032"/>
    </source>
</evidence>
<evidence type="ECO:0000256" key="11">
    <source>
        <dbReference type="SAM" id="MobiDB-lite"/>
    </source>
</evidence>
<feature type="region of interest" description="Disordered" evidence="11">
    <location>
        <begin position="41"/>
        <end position="75"/>
    </location>
</feature>
<keyword evidence="4" id="KW-0811">Translocation</keyword>
<comment type="function">
    <text evidence="10">Component of the PEX13-PEX14 docking complex, a translocon channel that specifically mediates the import of peroxisomal cargo proteins bound to PEX5 receptor. The PEX13-PEX14 docking complex forms a large import pore which can be opened to a diameter of about 9 nm. Mechanistically, PEX5 receptor along with cargo proteins associates with the PEX14 subunit of the PEX13-PEX14 docking complex in the cytosol, leading to the insertion of the receptor into the organelle membrane with the concomitant translocation of the cargo into the peroxisome matrix.</text>
</comment>
<keyword evidence="5 10" id="KW-0472">Membrane</keyword>
<dbReference type="RefSeq" id="XP_015466317.1">
    <property type="nucleotide sequence ID" value="XM_015612836.1"/>
</dbReference>
<dbReference type="InterPro" id="IPR006785">
    <property type="entry name" value="Pex14_N"/>
</dbReference>
<evidence type="ECO:0000256" key="6">
    <source>
        <dbReference type="ARBA" id="ARBA00023140"/>
    </source>
</evidence>
<protein>
    <recommendedName>
        <fullName evidence="7 10">Peroxisomal membrane protein PEX14</fullName>
    </recommendedName>
    <alternativeName>
        <fullName evidence="8 10">Peroxin-14</fullName>
    </alternativeName>
</protein>
<dbReference type="GO" id="GO:1990429">
    <property type="term" value="C:peroxisomal importomer complex"/>
    <property type="evidence" value="ECO:0007669"/>
    <property type="project" value="TreeGrafter"/>
</dbReference>
<evidence type="ECO:0000259" key="12">
    <source>
        <dbReference type="Pfam" id="PF04695"/>
    </source>
</evidence>
<dbReference type="GeneID" id="26841016"/>